<dbReference type="InterPro" id="IPR050182">
    <property type="entry name" value="Cytochrome_P450_fam2"/>
</dbReference>
<evidence type="ECO:0000256" key="7">
    <source>
        <dbReference type="ARBA" id="ARBA00023033"/>
    </source>
</evidence>
<sequence>SKVGVMIFEIVITILAAVLLHWLVNFLFNPWRYPPGPAGIPVIGSLHLAAPDFHRKLPKLARKYGPIFTITAGYRRVVFLVGYDLIKEVITDRAKDFASRCPNMPGRIVRGEGLDAPYGPKWMANRKFFYSAMRTMGLGKRGIEKCVVDEIPYIVEELEKLCAKNELFEPSSVFDSAVLNVLAYFTFGNRYSYQDEKFKELIHINNDFFQKAKFLNQPLFFLLSLVPGLHKYWLPQCGKDLKESVGKINKFVKAEIEQHRQNLDRKNPRDYIDCYLKELDQMNDQSELSELGLEMSIMDLFQAGTETTSTTLRWAILYMVNNPNIQTEKVQQEIDDVLGFDRLPQYEDRMRMPYCEATVLEVQRMATIAPIGLQHCSEEDQMLGGYRIPKRTSIMACYHSIHFDPKFWKNPNEFDPCNFLDSNKKVCIPDAFMPFGGGLRICVGMNIAKQELFLFFVAILQKFSLHLPDGVDHLDEESGSGITLAPKIYQVKIKRR</sequence>
<dbReference type="EMBL" id="EAAA01000354">
    <property type="status" value="NOT_ANNOTATED_CDS"/>
    <property type="molecule type" value="Genomic_DNA"/>
</dbReference>
<keyword evidence="5 9" id="KW-0560">Oxidoreductase</keyword>
<dbReference type="AlphaFoldDB" id="F6VYD7"/>
<dbReference type="GO" id="GO:0006805">
    <property type="term" value="P:xenobiotic metabolic process"/>
    <property type="evidence" value="ECO:0000318"/>
    <property type="project" value="GO_Central"/>
</dbReference>
<protein>
    <submittedName>
        <fullName evidence="11">Uncharacterized protein</fullName>
    </submittedName>
</protein>
<reference evidence="12" key="1">
    <citation type="journal article" date="2002" name="Science">
        <title>The draft genome of Ciona intestinalis: insights into chordate and vertebrate origins.</title>
        <authorList>
            <person name="Dehal P."/>
            <person name="Satou Y."/>
            <person name="Campbell R.K."/>
            <person name="Chapman J."/>
            <person name="Degnan B."/>
            <person name="De Tomaso A."/>
            <person name="Davidson B."/>
            <person name="Di Gregorio A."/>
            <person name="Gelpke M."/>
            <person name="Goodstein D.M."/>
            <person name="Harafuji N."/>
            <person name="Hastings K.E."/>
            <person name="Ho I."/>
            <person name="Hotta K."/>
            <person name="Huang W."/>
            <person name="Kawashima T."/>
            <person name="Lemaire P."/>
            <person name="Martinez D."/>
            <person name="Meinertzhagen I.A."/>
            <person name="Necula S."/>
            <person name="Nonaka M."/>
            <person name="Putnam N."/>
            <person name="Rash S."/>
            <person name="Saiga H."/>
            <person name="Satake M."/>
            <person name="Terry A."/>
            <person name="Yamada L."/>
            <person name="Wang H.G."/>
            <person name="Awazu S."/>
            <person name="Azumi K."/>
            <person name="Boore J."/>
            <person name="Branno M."/>
            <person name="Chin-Bow S."/>
            <person name="DeSantis R."/>
            <person name="Doyle S."/>
            <person name="Francino P."/>
            <person name="Keys D.N."/>
            <person name="Haga S."/>
            <person name="Hayashi H."/>
            <person name="Hino K."/>
            <person name="Imai K.S."/>
            <person name="Inaba K."/>
            <person name="Kano S."/>
            <person name="Kobayashi K."/>
            <person name="Kobayashi M."/>
            <person name="Lee B.I."/>
            <person name="Makabe K.W."/>
            <person name="Manohar C."/>
            <person name="Matassi G."/>
            <person name="Medina M."/>
            <person name="Mochizuki Y."/>
            <person name="Mount S."/>
            <person name="Morishita T."/>
            <person name="Miura S."/>
            <person name="Nakayama A."/>
            <person name="Nishizaka S."/>
            <person name="Nomoto H."/>
            <person name="Ohta F."/>
            <person name="Oishi K."/>
            <person name="Rigoutsos I."/>
            <person name="Sano M."/>
            <person name="Sasaki A."/>
            <person name="Sasakura Y."/>
            <person name="Shoguchi E."/>
            <person name="Shin-i T."/>
            <person name="Spagnuolo A."/>
            <person name="Stainier D."/>
            <person name="Suzuki M.M."/>
            <person name="Tassy O."/>
            <person name="Takatori N."/>
            <person name="Tokuoka M."/>
            <person name="Yagi K."/>
            <person name="Yoshizaki F."/>
            <person name="Wada S."/>
            <person name="Zhang C."/>
            <person name="Hyatt P.D."/>
            <person name="Larimer F."/>
            <person name="Detter C."/>
            <person name="Doggett N."/>
            <person name="Glavina T."/>
            <person name="Hawkins T."/>
            <person name="Richardson P."/>
            <person name="Lucas S."/>
            <person name="Kohara Y."/>
            <person name="Levine M."/>
            <person name="Satoh N."/>
            <person name="Rokhsar D.S."/>
        </authorList>
    </citation>
    <scope>NUCLEOTIDE SEQUENCE [LARGE SCALE GENOMIC DNA]</scope>
</reference>
<accession>F6VYD7</accession>
<dbReference type="GeneTree" id="ENSGT00940000160689"/>
<dbReference type="PANTHER" id="PTHR24300">
    <property type="entry name" value="CYTOCHROME P450 508A4-RELATED"/>
    <property type="match status" value="1"/>
</dbReference>
<proteinExistence type="inferred from homology"/>
<keyword evidence="10" id="KW-1133">Transmembrane helix</keyword>
<comment type="similarity">
    <text evidence="2 9">Belongs to the cytochrome P450 family.</text>
</comment>
<evidence type="ECO:0000256" key="10">
    <source>
        <dbReference type="SAM" id="Phobius"/>
    </source>
</evidence>
<dbReference type="GO" id="GO:0005506">
    <property type="term" value="F:iron ion binding"/>
    <property type="evidence" value="ECO:0007669"/>
    <property type="project" value="InterPro"/>
</dbReference>
<reference evidence="11" key="3">
    <citation type="submission" date="2025-08" db="UniProtKB">
        <authorList>
            <consortium name="Ensembl"/>
        </authorList>
    </citation>
    <scope>IDENTIFICATION</scope>
</reference>
<dbReference type="InterPro" id="IPR002401">
    <property type="entry name" value="Cyt_P450_E_grp-I"/>
</dbReference>
<keyword evidence="4 8" id="KW-0479">Metal-binding</keyword>
<evidence type="ECO:0000256" key="4">
    <source>
        <dbReference type="ARBA" id="ARBA00022723"/>
    </source>
</evidence>
<dbReference type="HOGENOM" id="CLU_001570_22_3_1"/>
<dbReference type="GO" id="GO:0006082">
    <property type="term" value="P:organic acid metabolic process"/>
    <property type="evidence" value="ECO:0000318"/>
    <property type="project" value="GO_Central"/>
</dbReference>
<dbReference type="GO" id="GO:0016712">
    <property type="term" value="F:oxidoreductase activity, acting on paired donors, with incorporation or reduction of molecular oxygen, reduced flavin or flavoprotein as one donor, and incorporation of one atom of oxygen"/>
    <property type="evidence" value="ECO:0000318"/>
    <property type="project" value="GO_Central"/>
</dbReference>
<feature type="transmembrane region" description="Helical" evidence="10">
    <location>
        <begin position="6"/>
        <end position="28"/>
    </location>
</feature>
<dbReference type="InterPro" id="IPR036396">
    <property type="entry name" value="Cyt_P450_sf"/>
</dbReference>
<evidence type="ECO:0000313" key="12">
    <source>
        <dbReference type="Proteomes" id="UP000008144"/>
    </source>
</evidence>
<evidence type="ECO:0000256" key="2">
    <source>
        <dbReference type="ARBA" id="ARBA00010617"/>
    </source>
</evidence>
<dbReference type="Proteomes" id="UP000008144">
    <property type="component" value="Chromosome 1"/>
</dbReference>
<dbReference type="InterPro" id="IPR001128">
    <property type="entry name" value="Cyt_P450"/>
</dbReference>
<dbReference type="Ensembl" id="ENSCINT00000022774.2">
    <property type="protein sequence ID" value="ENSCINP00000022528.2"/>
    <property type="gene ID" value="ENSCING00000011905.2"/>
</dbReference>
<dbReference type="GO" id="GO:0008202">
    <property type="term" value="P:steroid metabolic process"/>
    <property type="evidence" value="ECO:0000318"/>
    <property type="project" value="GO_Central"/>
</dbReference>
<dbReference type="Pfam" id="PF00067">
    <property type="entry name" value="p450"/>
    <property type="match status" value="1"/>
</dbReference>
<dbReference type="InterPro" id="IPR017972">
    <property type="entry name" value="Cyt_P450_CS"/>
</dbReference>
<evidence type="ECO:0000256" key="9">
    <source>
        <dbReference type="RuleBase" id="RU000461"/>
    </source>
</evidence>
<dbReference type="FunFam" id="1.10.630.10:FF:000078">
    <property type="entry name" value="Probable cytochrome P450 515A1"/>
    <property type="match status" value="1"/>
</dbReference>
<dbReference type="GO" id="GO:0020037">
    <property type="term" value="F:heme binding"/>
    <property type="evidence" value="ECO:0000318"/>
    <property type="project" value="GO_Central"/>
</dbReference>
<keyword evidence="10" id="KW-0812">Transmembrane</keyword>
<evidence type="ECO:0000256" key="5">
    <source>
        <dbReference type="ARBA" id="ARBA00023002"/>
    </source>
</evidence>
<keyword evidence="6 8" id="KW-0408">Iron</keyword>
<evidence type="ECO:0000256" key="1">
    <source>
        <dbReference type="ARBA" id="ARBA00001971"/>
    </source>
</evidence>
<feature type="binding site" description="axial binding residue" evidence="8">
    <location>
        <position position="442"/>
    </location>
    <ligand>
        <name>heme</name>
        <dbReference type="ChEBI" id="CHEBI:30413"/>
    </ligand>
    <ligandPart>
        <name>Fe</name>
        <dbReference type="ChEBI" id="CHEBI:18248"/>
    </ligandPart>
</feature>
<dbReference type="InParanoid" id="F6VYD7"/>
<dbReference type="PRINTS" id="PR00385">
    <property type="entry name" value="P450"/>
</dbReference>
<dbReference type="PROSITE" id="PS00086">
    <property type="entry name" value="CYTOCHROME_P450"/>
    <property type="match status" value="1"/>
</dbReference>
<dbReference type="STRING" id="7719.ENSCINP00000022528"/>
<name>F6VYD7_CIOIN</name>
<evidence type="ECO:0000256" key="3">
    <source>
        <dbReference type="ARBA" id="ARBA00022617"/>
    </source>
</evidence>
<evidence type="ECO:0000256" key="6">
    <source>
        <dbReference type="ARBA" id="ARBA00023004"/>
    </source>
</evidence>
<dbReference type="GO" id="GO:0005737">
    <property type="term" value="C:cytoplasm"/>
    <property type="evidence" value="ECO:0000318"/>
    <property type="project" value="GO_Central"/>
</dbReference>
<dbReference type="SUPFAM" id="SSF48264">
    <property type="entry name" value="Cytochrome P450"/>
    <property type="match status" value="1"/>
</dbReference>
<evidence type="ECO:0000313" key="11">
    <source>
        <dbReference type="Ensembl" id="ENSCINP00000022528.2"/>
    </source>
</evidence>
<organism evidence="11 12">
    <name type="scientific">Ciona intestinalis</name>
    <name type="common">Transparent sea squirt</name>
    <name type="synonym">Ascidia intestinalis</name>
    <dbReference type="NCBI Taxonomy" id="7719"/>
    <lineage>
        <taxon>Eukaryota</taxon>
        <taxon>Metazoa</taxon>
        <taxon>Chordata</taxon>
        <taxon>Tunicata</taxon>
        <taxon>Ascidiacea</taxon>
        <taxon>Phlebobranchia</taxon>
        <taxon>Cionidae</taxon>
        <taxon>Ciona</taxon>
    </lineage>
</organism>
<dbReference type="Gene3D" id="1.10.630.10">
    <property type="entry name" value="Cytochrome P450"/>
    <property type="match status" value="1"/>
</dbReference>
<comment type="cofactor">
    <cofactor evidence="1 8">
        <name>heme</name>
        <dbReference type="ChEBI" id="CHEBI:30413"/>
    </cofactor>
</comment>
<dbReference type="GO" id="GO:0008395">
    <property type="term" value="F:steroid hydroxylase activity"/>
    <property type="evidence" value="ECO:0000318"/>
    <property type="project" value="GO_Central"/>
</dbReference>
<reference evidence="11" key="4">
    <citation type="submission" date="2025-09" db="UniProtKB">
        <authorList>
            <consortium name="Ensembl"/>
        </authorList>
    </citation>
    <scope>IDENTIFICATION</scope>
</reference>
<dbReference type="PRINTS" id="PR00463">
    <property type="entry name" value="EP450I"/>
</dbReference>
<dbReference type="PANTHER" id="PTHR24300:SF404">
    <property type="entry name" value="CYTOCHROME P450 2D6-LIKE"/>
    <property type="match status" value="1"/>
</dbReference>
<keyword evidence="3 8" id="KW-0349">Heme</keyword>
<reference evidence="11" key="2">
    <citation type="journal article" date="2008" name="Genome Biol.">
        <title>Improved genome assembly and evidence-based global gene model set for the chordate Ciona intestinalis: new insight into intron and operon populations.</title>
        <authorList>
            <person name="Satou Y."/>
            <person name="Mineta K."/>
            <person name="Ogasawara M."/>
            <person name="Sasakura Y."/>
            <person name="Shoguchi E."/>
            <person name="Ueno K."/>
            <person name="Yamada L."/>
            <person name="Matsumoto J."/>
            <person name="Wasserscheid J."/>
            <person name="Dewar K."/>
            <person name="Wiley G.B."/>
            <person name="Macmil S.L."/>
            <person name="Roe B.A."/>
            <person name="Zeller R.W."/>
            <person name="Hastings K.E."/>
            <person name="Lemaire P."/>
            <person name="Lindquist E."/>
            <person name="Endo T."/>
            <person name="Hotta K."/>
            <person name="Inaba K."/>
        </authorList>
    </citation>
    <scope>NUCLEOTIDE SEQUENCE [LARGE SCALE GENOMIC DNA]</scope>
    <source>
        <strain evidence="11">wild type</strain>
    </source>
</reference>
<keyword evidence="10" id="KW-0472">Membrane</keyword>
<evidence type="ECO:0000256" key="8">
    <source>
        <dbReference type="PIRSR" id="PIRSR602401-1"/>
    </source>
</evidence>
<keyword evidence="7 9" id="KW-0503">Monooxygenase</keyword>
<keyword evidence="12" id="KW-1185">Reference proteome</keyword>
<dbReference type="FunCoup" id="F6VYD7">
    <property type="interactions" value="1"/>
</dbReference>